<dbReference type="VEuPathDB" id="FungiDB:PV10_04843"/>
<sequence length="491" mass="53567">MSTQTSGFPPVGFSFTHPQQSFRLIELPPDLVDLIEKKPKDKGPLRLQFKSSTSQNSGTSNGHGSSNTTTEGHLHLCSDDKVWAVKQVSTSNSVHVTQPCPSIIKGGTSSNGDVHMDIDMDIDTYSDPNRNRAITAIAQVKNVLELIPIEPDFAAIELQIRSLIPYSTDPTADYTYTISRTRPSSSNPVTLNDILQDIAAPRRSILSIATKLFLCLSDTNKSVTIPTPTHLLSSWQDFIQVCNIRGIHIDSDKPTDHSIESEKIGSIFAEMDTDAEADSISNSPTTTTTHINILRAILRRFRPLSPPESTATQTPDPEDLVDKAWETLPAQGDWNAEDLTLTIGQWILQAAQTQPNDTTSAVGLPAQTFIEKWSHVVPETWTSYCQIPVLVTRAKQNGIEIEISKISQTKDGAESIEEEIIRIVQNQHQRRPGGAGLFSVGDKSTSNGKNGSASSGASTASAAKAATGSAETDSKKRKWHDKFAAMRNNKK</sequence>
<dbReference type="AlphaFoldDB" id="A0A438NEX1"/>
<dbReference type="Proteomes" id="UP000288859">
    <property type="component" value="Unassembled WGS sequence"/>
</dbReference>
<accession>A0A438NEX1</accession>
<dbReference type="GO" id="GO:0007064">
    <property type="term" value="P:mitotic sister chromatid cohesion"/>
    <property type="evidence" value="ECO:0007669"/>
    <property type="project" value="InterPro"/>
</dbReference>
<feature type="region of interest" description="Disordered" evidence="1">
    <location>
        <begin position="42"/>
        <end position="72"/>
    </location>
</feature>
<dbReference type="InterPro" id="IPR019128">
    <property type="entry name" value="Dcc1"/>
</dbReference>
<reference evidence="2 3" key="1">
    <citation type="submission" date="2017-03" db="EMBL/GenBank/DDBJ databases">
        <title>Genomes of endolithic fungi from Antarctica.</title>
        <authorList>
            <person name="Coleine C."/>
            <person name="Masonjones S."/>
            <person name="Stajich J.E."/>
        </authorList>
    </citation>
    <scope>NUCLEOTIDE SEQUENCE [LARGE SCALE GENOMIC DNA]</scope>
    <source>
        <strain evidence="2 3">CCFEE 6314</strain>
    </source>
</reference>
<dbReference type="Pfam" id="PF09724">
    <property type="entry name" value="Dcc1"/>
    <property type="match status" value="1"/>
</dbReference>
<protein>
    <recommendedName>
        <fullName evidence="4">Sister chromatid cohesion protein Dcc1</fullName>
    </recommendedName>
</protein>
<evidence type="ECO:0000313" key="2">
    <source>
        <dbReference type="EMBL" id="RVX74259.1"/>
    </source>
</evidence>
<organism evidence="2 3">
    <name type="scientific">Exophiala mesophila</name>
    <name type="common">Black yeast-like fungus</name>
    <dbReference type="NCBI Taxonomy" id="212818"/>
    <lineage>
        <taxon>Eukaryota</taxon>
        <taxon>Fungi</taxon>
        <taxon>Dikarya</taxon>
        <taxon>Ascomycota</taxon>
        <taxon>Pezizomycotina</taxon>
        <taxon>Eurotiomycetes</taxon>
        <taxon>Chaetothyriomycetidae</taxon>
        <taxon>Chaetothyriales</taxon>
        <taxon>Herpotrichiellaceae</taxon>
        <taxon>Exophiala</taxon>
    </lineage>
</organism>
<proteinExistence type="predicted"/>
<comment type="caution">
    <text evidence="2">The sequence shown here is derived from an EMBL/GenBank/DDBJ whole genome shotgun (WGS) entry which is preliminary data.</text>
</comment>
<gene>
    <name evidence="2" type="ORF">B0A52_02091</name>
</gene>
<feature type="compositionally biased region" description="Low complexity" evidence="1">
    <location>
        <begin position="51"/>
        <end position="70"/>
    </location>
</feature>
<name>A0A438NEX1_EXOME</name>
<evidence type="ECO:0000256" key="1">
    <source>
        <dbReference type="SAM" id="MobiDB-lite"/>
    </source>
</evidence>
<feature type="compositionally biased region" description="Low complexity" evidence="1">
    <location>
        <begin position="443"/>
        <end position="470"/>
    </location>
</feature>
<evidence type="ECO:0008006" key="4">
    <source>
        <dbReference type="Google" id="ProtNLM"/>
    </source>
</evidence>
<evidence type="ECO:0000313" key="3">
    <source>
        <dbReference type="Proteomes" id="UP000288859"/>
    </source>
</evidence>
<dbReference type="OrthoDB" id="5199543at2759"/>
<dbReference type="EMBL" id="NAJM01000005">
    <property type="protein sequence ID" value="RVX74259.1"/>
    <property type="molecule type" value="Genomic_DNA"/>
</dbReference>
<dbReference type="GO" id="GO:0031390">
    <property type="term" value="C:Ctf18 RFC-like complex"/>
    <property type="evidence" value="ECO:0007669"/>
    <property type="project" value="InterPro"/>
</dbReference>
<feature type="region of interest" description="Disordered" evidence="1">
    <location>
        <begin position="427"/>
        <end position="491"/>
    </location>
</feature>